<dbReference type="InterPro" id="IPR001036">
    <property type="entry name" value="Acrflvin-R"/>
</dbReference>
<evidence type="ECO:0000256" key="8">
    <source>
        <dbReference type="ARBA" id="ARBA00023136"/>
    </source>
</evidence>
<dbReference type="Gene3D" id="1.20.1640.10">
    <property type="entry name" value="Multidrug efflux transporter AcrB transmembrane domain"/>
    <property type="match status" value="1"/>
</dbReference>
<evidence type="ECO:0000256" key="9">
    <source>
        <dbReference type="HAMAP-Rule" id="MF_01463"/>
    </source>
</evidence>
<gene>
    <name evidence="9" type="primary">secD</name>
    <name evidence="13" type="ORF">SAMN02746089_00327</name>
</gene>
<evidence type="ECO:0000313" key="13">
    <source>
        <dbReference type="EMBL" id="SHE49392.1"/>
    </source>
</evidence>
<feature type="domain" description="SecDF P1 head subdomain" evidence="12">
    <location>
        <begin position="126"/>
        <end position="225"/>
    </location>
</feature>
<dbReference type="GO" id="GO:0015450">
    <property type="term" value="F:protein-transporting ATPase activity"/>
    <property type="evidence" value="ECO:0007669"/>
    <property type="project" value="InterPro"/>
</dbReference>
<comment type="caution">
    <text evidence="9">Lacks conserved residue(s) required for the propagation of feature annotation.</text>
</comment>
<dbReference type="InterPro" id="IPR048631">
    <property type="entry name" value="SecD_1st"/>
</dbReference>
<dbReference type="Pfam" id="PF22599">
    <property type="entry name" value="SecDF_P1_head"/>
    <property type="match status" value="1"/>
</dbReference>
<feature type="transmembrane region" description="Helical" evidence="9">
    <location>
        <begin position="342"/>
        <end position="364"/>
    </location>
</feature>
<organism evidence="13 14">
    <name type="scientific">Caldanaerobius fijiensis DSM 17918</name>
    <dbReference type="NCBI Taxonomy" id="1121256"/>
    <lineage>
        <taxon>Bacteria</taxon>
        <taxon>Bacillati</taxon>
        <taxon>Bacillota</taxon>
        <taxon>Clostridia</taxon>
        <taxon>Thermoanaerobacterales</taxon>
        <taxon>Thermoanaerobacteraceae</taxon>
        <taxon>Caldanaerobius</taxon>
    </lineage>
</organism>
<comment type="subcellular location">
    <subcellularLocation>
        <location evidence="1 9">Cell membrane</location>
        <topology evidence="1 9">Multi-pass membrane protein</topology>
    </subcellularLocation>
</comment>
<feature type="domain" description="Protein export membrane protein SecD/SecF C-terminal" evidence="10">
    <location>
        <begin position="229"/>
        <end position="397"/>
    </location>
</feature>
<accession>A0A1M4TY66</accession>
<keyword evidence="14" id="KW-1185">Reference proteome</keyword>
<feature type="transmembrane region" description="Helical" evidence="9">
    <location>
        <begin position="275"/>
        <end position="295"/>
    </location>
</feature>
<reference evidence="13 14" key="1">
    <citation type="submission" date="2016-11" db="EMBL/GenBank/DDBJ databases">
        <authorList>
            <person name="Jaros S."/>
            <person name="Januszkiewicz K."/>
            <person name="Wedrychowicz H."/>
        </authorList>
    </citation>
    <scope>NUCLEOTIDE SEQUENCE [LARGE SCALE GENOMIC DNA]</scope>
    <source>
        <strain evidence="13 14">DSM 17918</strain>
    </source>
</reference>
<keyword evidence="6 9" id="KW-1133">Transmembrane helix</keyword>
<dbReference type="Gene3D" id="3.30.70.3400">
    <property type="match status" value="1"/>
</dbReference>
<dbReference type="PANTHER" id="PTHR30081">
    <property type="entry name" value="PROTEIN-EXPORT MEMBRANE PROTEIN SEC"/>
    <property type="match status" value="1"/>
</dbReference>
<evidence type="ECO:0000313" key="14">
    <source>
        <dbReference type="Proteomes" id="UP000184088"/>
    </source>
</evidence>
<dbReference type="Pfam" id="PF02355">
    <property type="entry name" value="SecD_SecF_C"/>
    <property type="match status" value="1"/>
</dbReference>
<protein>
    <recommendedName>
        <fullName evidence="9">Protein translocase subunit SecD</fullName>
    </recommendedName>
</protein>
<proteinExistence type="inferred from homology"/>
<evidence type="ECO:0000259" key="11">
    <source>
        <dbReference type="Pfam" id="PF21760"/>
    </source>
</evidence>
<dbReference type="AlphaFoldDB" id="A0A1M4TY66"/>
<keyword evidence="8 9" id="KW-0472">Membrane</keyword>
<dbReference type="InterPro" id="IPR005791">
    <property type="entry name" value="SecD"/>
</dbReference>
<evidence type="ECO:0000256" key="4">
    <source>
        <dbReference type="ARBA" id="ARBA00022692"/>
    </source>
</evidence>
<feature type="transmembrane region" description="Helical" evidence="9">
    <location>
        <begin position="370"/>
        <end position="394"/>
    </location>
</feature>
<dbReference type="NCBIfam" id="TIGR00916">
    <property type="entry name" value="2A0604s01"/>
    <property type="match status" value="1"/>
</dbReference>
<evidence type="ECO:0000259" key="12">
    <source>
        <dbReference type="Pfam" id="PF22599"/>
    </source>
</evidence>
<dbReference type="InterPro" id="IPR048634">
    <property type="entry name" value="SecD_SecF_C"/>
</dbReference>
<comment type="subunit">
    <text evidence="9">Forms a complex with SecF. Part of the essential Sec protein translocation apparatus which comprises SecA, SecYEG and auxiliary proteins SecDF. Other proteins may also be involved.</text>
</comment>
<keyword evidence="5 9" id="KW-0653">Protein transport</keyword>
<dbReference type="GO" id="GO:0043952">
    <property type="term" value="P:protein transport by the Sec complex"/>
    <property type="evidence" value="ECO:0007669"/>
    <property type="project" value="UniProtKB-UniRule"/>
</dbReference>
<sequence length="410" mass="43755">MNYKNALKFLVAVAIIAILALGTAFGINIGSLKIKPVQDYIKLGLDFKGGVYATLVAQGKVDSDTMNRAIAIVRNRVDMLGVTEPVITPVGSNAIMVQLPGIKDPESAIKVLGQTAQLRFVGPDGKTILTGAEVKTSKAELQRTNAGLEEPVVTLVFNAKGTKLFSDATQKFLGQPIAIYLDKKMISNPVVQAHITDGNAIITGLQTFEEASKLATLIRSGALPVPLKAEEVRAIGPTLGMDSMRESLMAGLYGIILVMLFMIAYYRLPGLVADLALIVYTVITLIVLALIHATLTLPGMAGIILSIGMAVDANVIIFERVKEELRNGKSLRSAIDAGFAKAFWTVFDANLTTIIAGVVLFYMGSGTIKGFAVTLIIGVLASMFTAITLTRLLLKMLVNTNITNLKLYGA</sequence>
<dbReference type="Proteomes" id="UP000184088">
    <property type="component" value="Unassembled WGS sequence"/>
</dbReference>
<dbReference type="GO" id="GO:0006605">
    <property type="term" value="P:protein targeting"/>
    <property type="evidence" value="ECO:0007669"/>
    <property type="project" value="UniProtKB-UniRule"/>
</dbReference>
<dbReference type="Gene3D" id="3.30.1360.200">
    <property type="match status" value="1"/>
</dbReference>
<dbReference type="InterPro" id="IPR054384">
    <property type="entry name" value="SecDF_P1_head"/>
</dbReference>
<dbReference type="GO" id="GO:0005886">
    <property type="term" value="C:plasma membrane"/>
    <property type="evidence" value="ECO:0007669"/>
    <property type="project" value="UniProtKB-SubCell"/>
</dbReference>
<dbReference type="SUPFAM" id="SSF82866">
    <property type="entry name" value="Multidrug efflux transporter AcrB transmembrane domain"/>
    <property type="match status" value="1"/>
</dbReference>
<evidence type="ECO:0000256" key="5">
    <source>
        <dbReference type="ARBA" id="ARBA00022927"/>
    </source>
</evidence>
<comment type="similarity">
    <text evidence="9">Belongs to the SecD/SecF family. SecD subfamily.</text>
</comment>
<feature type="domain" description="Protein translocase subunit SecDF P1" evidence="11">
    <location>
        <begin position="66"/>
        <end position="123"/>
    </location>
</feature>
<evidence type="ECO:0000256" key="1">
    <source>
        <dbReference type="ARBA" id="ARBA00004651"/>
    </source>
</evidence>
<keyword evidence="2 9" id="KW-0813">Transport</keyword>
<evidence type="ECO:0000256" key="2">
    <source>
        <dbReference type="ARBA" id="ARBA00022448"/>
    </source>
</evidence>
<evidence type="ECO:0000256" key="6">
    <source>
        <dbReference type="ARBA" id="ARBA00022989"/>
    </source>
</evidence>
<keyword evidence="7 9" id="KW-0811">Translocation</keyword>
<dbReference type="InterPro" id="IPR055344">
    <property type="entry name" value="SecD_SecF_C_bact"/>
</dbReference>
<keyword evidence="4 9" id="KW-0812">Transmembrane</keyword>
<comment type="function">
    <text evidence="9">Part of the Sec protein translocase complex. Interacts with the SecYEG preprotein conducting channel. SecDF uses the proton motive force (PMF) to complete protein translocation after the ATP-dependent function of SecA.</text>
</comment>
<dbReference type="OrthoDB" id="9805019at2"/>
<dbReference type="PRINTS" id="PR00702">
    <property type="entry name" value="ACRIFLAVINRP"/>
</dbReference>
<evidence type="ECO:0000256" key="7">
    <source>
        <dbReference type="ARBA" id="ARBA00023010"/>
    </source>
</evidence>
<dbReference type="PANTHER" id="PTHR30081:SF1">
    <property type="entry name" value="PROTEIN TRANSLOCASE SUBUNIT SECD"/>
    <property type="match status" value="1"/>
</dbReference>
<dbReference type="HAMAP" id="MF_01463_B">
    <property type="entry name" value="SecD_B"/>
    <property type="match status" value="1"/>
</dbReference>
<dbReference type="Pfam" id="PF21760">
    <property type="entry name" value="SecD_1st"/>
    <property type="match status" value="1"/>
</dbReference>
<feature type="transmembrane region" description="Helical" evidence="9">
    <location>
        <begin position="248"/>
        <end position="268"/>
    </location>
</feature>
<dbReference type="GO" id="GO:0065002">
    <property type="term" value="P:intracellular protein transmembrane transport"/>
    <property type="evidence" value="ECO:0007669"/>
    <property type="project" value="UniProtKB-UniRule"/>
</dbReference>
<dbReference type="NCBIfam" id="TIGR01129">
    <property type="entry name" value="secD"/>
    <property type="match status" value="1"/>
</dbReference>
<dbReference type="FunFam" id="1.20.1640.10:FF:000004">
    <property type="entry name" value="Protein translocase subunit SecD"/>
    <property type="match status" value="1"/>
</dbReference>
<dbReference type="STRING" id="1121256.SAMN02746089_00327"/>
<dbReference type="InterPro" id="IPR022813">
    <property type="entry name" value="SecD/SecF_arch_bac"/>
</dbReference>
<dbReference type="RefSeq" id="WP_073341352.1">
    <property type="nucleotide sequence ID" value="NZ_FQVH01000002.1"/>
</dbReference>
<dbReference type="EMBL" id="FQVH01000002">
    <property type="protein sequence ID" value="SHE49392.1"/>
    <property type="molecule type" value="Genomic_DNA"/>
</dbReference>
<evidence type="ECO:0000256" key="3">
    <source>
        <dbReference type="ARBA" id="ARBA00022475"/>
    </source>
</evidence>
<name>A0A1M4TY66_9THEO</name>
<keyword evidence="3 9" id="KW-1003">Cell membrane</keyword>
<feature type="transmembrane region" description="Helical" evidence="9">
    <location>
        <begin position="301"/>
        <end position="321"/>
    </location>
</feature>
<evidence type="ECO:0000259" key="10">
    <source>
        <dbReference type="Pfam" id="PF02355"/>
    </source>
</evidence>